<keyword evidence="9" id="KW-1185">Reference proteome</keyword>
<dbReference type="InterPro" id="IPR059049">
    <property type="entry name" value="TSEN34_N"/>
</dbReference>
<evidence type="ECO:0000256" key="3">
    <source>
        <dbReference type="ARBA" id="ARBA00023239"/>
    </source>
</evidence>
<evidence type="ECO:0000256" key="2">
    <source>
        <dbReference type="ARBA" id="ARBA00022694"/>
    </source>
</evidence>
<evidence type="ECO:0000256" key="5">
    <source>
        <dbReference type="SAM" id="MobiDB-lite"/>
    </source>
</evidence>
<evidence type="ECO:0000259" key="6">
    <source>
        <dbReference type="Pfam" id="PF01974"/>
    </source>
</evidence>
<dbReference type="SUPFAM" id="SSF53032">
    <property type="entry name" value="tRNA-intron endonuclease catalytic domain-like"/>
    <property type="match status" value="1"/>
</dbReference>
<dbReference type="InterPro" id="IPR006677">
    <property type="entry name" value="tRNA_intron_Endonuc_cat-like"/>
</dbReference>
<protein>
    <recommendedName>
        <fullName evidence="4">tRNA-splicing endonuclease subunit Sen34</fullName>
        <ecNumber evidence="4">4.6.1.16</ecNumber>
    </recommendedName>
</protein>
<organism evidence="8 9">
    <name type="scientific">Ceratocystis pirilliformis</name>
    <dbReference type="NCBI Taxonomy" id="259994"/>
    <lineage>
        <taxon>Eukaryota</taxon>
        <taxon>Fungi</taxon>
        <taxon>Dikarya</taxon>
        <taxon>Ascomycota</taxon>
        <taxon>Pezizomycotina</taxon>
        <taxon>Sordariomycetes</taxon>
        <taxon>Hypocreomycetidae</taxon>
        <taxon>Microascales</taxon>
        <taxon>Ceratocystidaceae</taxon>
        <taxon>Ceratocystis</taxon>
    </lineage>
</organism>
<dbReference type="EC" id="4.6.1.16" evidence="4"/>
<keyword evidence="8" id="KW-0378">Hydrolase</keyword>
<proteinExistence type="inferred from homology"/>
<dbReference type="GO" id="GO:0000213">
    <property type="term" value="F:tRNA-intron lyase activity"/>
    <property type="evidence" value="ECO:0007669"/>
    <property type="project" value="UniProtKB-EC"/>
</dbReference>
<evidence type="ECO:0000313" key="9">
    <source>
        <dbReference type="Proteomes" id="UP001583280"/>
    </source>
</evidence>
<gene>
    <name evidence="8" type="primary">SEN34</name>
    <name evidence="8" type="ORF">Cpir12675_001669</name>
</gene>
<name>A0ABR3ZFR9_9PEZI</name>
<dbReference type="Proteomes" id="UP001583280">
    <property type="component" value="Unassembled WGS sequence"/>
</dbReference>
<keyword evidence="2 4" id="KW-0819">tRNA processing</keyword>
<keyword evidence="8" id="KW-0540">Nuclease</keyword>
<comment type="function">
    <text evidence="4">Constitutes one of the two catalytic subunit of the tRNA-splicing endonuclease complex, a complex responsible for identification and cleavage of the splice sites in pre-tRNA. It cleaves pre-tRNA at the 5'- and 3'-splice sites to release the intron. The products are an intron and two tRNA half-molecules bearing 2',3'-cyclic phosphate and 5'-OH termini. There are no conserved sequences at the splice sites, but the intron is invariably located at the same site in the gene, placing the splice sites an invariant distance from the constant structural features of the tRNA body.</text>
</comment>
<evidence type="ECO:0000313" key="8">
    <source>
        <dbReference type="EMBL" id="KAL1899009.1"/>
    </source>
</evidence>
<comment type="similarity">
    <text evidence="1 4">Belongs to the tRNA-intron endonuclease family.</text>
</comment>
<dbReference type="Pfam" id="PF01974">
    <property type="entry name" value="tRNA_int_endo"/>
    <property type="match status" value="1"/>
</dbReference>
<dbReference type="Gene3D" id="3.40.1350.10">
    <property type="match status" value="1"/>
</dbReference>
<evidence type="ECO:0000259" key="7">
    <source>
        <dbReference type="Pfam" id="PF26577"/>
    </source>
</evidence>
<accession>A0ABR3ZFR9</accession>
<keyword evidence="8" id="KW-0255">Endonuclease</keyword>
<reference evidence="8 9" key="1">
    <citation type="journal article" date="2024" name="IMA Fungus">
        <title>IMA Genome - F19 : A genome assembly and annotation guide to empower mycologists, including annotated draft genome sequences of Ceratocystis pirilliformis, Diaporthe australafricana, Fusarium ophioides, Paecilomyces lecythidis, and Sporothrix stenoceras.</title>
        <authorList>
            <person name="Aylward J."/>
            <person name="Wilson A.M."/>
            <person name="Visagie C.M."/>
            <person name="Spraker J."/>
            <person name="Barnes I."/>
            <person name="Buitendag C."/>
            <person name="Ceriani C."/>
            <person name="Del Mar Angel L."/>
            <person name="du Plessis D."/>
            <person name="Fuchs T."/>
            <person name="Gasser K."/>
            <person name="Kramer D."/>
            <person name="Li W."/>
            <person name="Munsamy K."/>
            <person name="Piso A."/>
            <person name="Price J.L."/>
            <person name="Sonnekus B."/>
            <person name="Thomas C."/>
            <person name="van der Nest A."/>
            <person name="van Dijk A."/>
            <person name="van Heerden A."/>
            <person name="van Vuuren N."/>
            <person name="Yilmaz N."/>
            <person name="Duong T.A."/>
            <person name="van der Merwe N.A."/>
            <person name="Wingfield M.J."/>
            <person name="Wingfield B.D."/>
        </authorList>
    </citation>
    <scope>NUCLEOTIDE SEQUENCE [LARGE SCALE GENOMIC DNA]</scope>
    <source>
        <strain evidence="8 9">CMW 12675</strain>
    </source>
</reference>
<evidence type="ECO:0000256" key="4">
    <source>
        <dbReference type="PIRNR" id="PIRNR017250"/>
    </source>
</evidence>
<sequence length="283" mass="31463">MTIQNDPDPARISLIGGRYLVFDYKQISQLRRDHNLCAILVGTTPQNPSQNVFQGVPLEIGPEEATGLVSIGAAYIVDELQAHLNALDSSDLTFRDTYLKDLASRRRQLSSALDQEDQRKKQEAQIYRKSGSKGSQTLKPSDPGLELETKVDATIEDSKPPLTSLTTAHSFTLISPPHDPSISHKPLVDPLWRWLQSNGYYMTPGLRFGSHYSVYPGDPLRYHAHFLANSYPWDKPVPLLDLVGNGRLGTAVKKGFLIGGQYLDENGQSKGPFRAFTIEWAAM</sequence>
<dbReference type="CDD" id="cd22363">
    <property type="entry name" value="tRNA-intron_lyase_C"/>
    <property type="match status" value="1"/>
</dbReference>
<dbReference type="PANTHER" id="PTHR13070:SF0">
    <property type="entry name" value="TRNA-SPLICING ENDONUCLEASE SUBUNIT SEN34"/>
    <property type="match status" value="1"/>
</dbReference>
<dbReference type="PANTHER" id="PTHR13070">
    <property type="entry name" value="TRNA-SPLICING ENDONUCLEASE SUBUNIT SEN34-RELATED"/>
    <property type="match status" value="1"/>
</dbReference>
<evidence type="ECO:0000256" key="1">
    <source>
        <dbReference type="ARBA" id="ARBA00008078"/>
    </source>
</evidence>
<dbReference type="PIRSF" id="PIRSF017250">
    <property type="entry name" value="tRNA_splic_SEN34"/>
    <property type="match status" value="1"/>
</dbReference>
<dbReference type="Pfam" id="PF26577">
    <property type="entry name" value="TSEN34_N"/>
    <property type="match status" value="1"/>
</dbReference>
<comment type="caution">
    <text evidence="8">The sequence shown here is derived from an EMBL/GenBank/DDBJ whole genome shotgun (WGS) entry which is preliminary data.</text>
</comment>
<feature type="domain" description="TSEN34 N-terminal" evidence="7">
    <location>
        <begin position="11"/>
        <end position="79"/>
    </location>
</feature>
<feature type="region of interest" description="Disordered" evidence="5">
    <location>
        <begin position="109"/>
        <end position="145"/>
    </location>
</feature>
<dbReference type="InterPro" id="IPR011856">
    <property type="entry name" value="tRNA_endonuc-like_dom_sf"/>
</dbReference>
<dbReference type="EMBL" id="JAWDJO010000027">
    <property type="protein sequence ID" value="KAL1899009.1"/>
    <property type="molecule type" value="Genomic_DNA"/>
</dbReference>
<keyword evidence="3 4" id="KW-0456">Lyase</keyword>
<dbReference type="InterPro" id="IPR036167">
    <property type="entry name" value="tRNA_intron_Endo_cat-like_sf"/>
</dbReference>
<dbReference type="InterPro" id="IPR016690">
    <property type="entry name" value="TSEN34"/>
</dbReference>
<feature type="domain" description="tRNA intron endonuclease catalytic" evidence="6">
    <location>
        <begin position="193"/>
        <end position="259"/>
    </location>
</feature>